<dbReference type="AlphaFoldDB" id="A0A9X3WIX1"/>
<accession>A0A9X3WIX1</accession>
<dbReference type="InterPro" id="IPR010398">
    <property type="entry name" value="DUF997"/>
</dbReference>
<keyword evidence="1" id="KW-0472">Membrane</keyword>
<feature type="transmembrane region" description="Helical" evidence="1">
    <location>
        <begin position="60"/>
        <end position="79"/>
    </location>
</feature>
<keyword evidence="1" id="KW-1133">Transmembrane helix</keyword>
<keyword evidence="1" id="KW-0812">Transmembrane</keyword>
<name>A0A9X3WIX1_9BACI</name>
<reference evidence="2" key="1">
    <citation type="submission" date="2022-06" db="EMBL/GenBank/DDBJ databases">
        <title>Aquibacillus sp. a new bacterium isolated from soil saline samples.</title>
        <authorList>
            <person name="Galisteo C."/>
            <person name="De La Haba R."/>
            <person name="Sanchez-Porro C."/>
            <person name="Ventosa A."/>
        </authorList>
    </citation>
    <scope>NUCLEOTIDE SEQUENCE</scope>
    <source>
        <strain evidence="2">JCM 12387</strain>
    </source>
</reference>
<evidence type="ECO:0000256" key="1">
    <source>
        <dbReference type="SAM" id="Phobius"/>
    </source>
</evidence>
<proteinExistence type="predicted"/>
<feature type="transmembrane region" description="Helical" evidence="1">
    <location>
        <begin position="21"/>
        <end position="40"/>
    </location>
</feature>
<sequence length="96" mass="10877">MKDRYTDFKEDPRFKIANREALIGCGVAVINFIWWFGFAYGLGSKPVDTYTYIFGLPAWFFYSCIVGTVVIIGVVILMVKKGFKDIPLNHEGGDDL</sequence>
<evidence type="ECO:0000313" key="2">
    <source>
        <dbReference type="EMBL" id="MDC3419370.1"/>
    </source>
</evidence>
<protein>
    <submittedName>
        <fullName evidence="2">YhdT family protein</fullName>
    </submittedName>
</protein>
<dbReference type="EMBL" id="JAMQJZ010000002">
    <property type="protein sequence ID" value="MDC3419370.1"/>
    <property type="molecule type" value="Genomic_DNA"/>
</dbReference>
<dbReference type="Proteomes" id="UP001145072">
    <property type="component" value="Unassembled WGS sequence"/>
</dbReference>
<evidence type="ECO:0000313" key="3">
    <source>
        <dbReference type="Proteomes" id="UP001145072"/>
    </source>
</evidence>
<dbReference type="Pfam" id="PF06196">
    <property type="entry name" value="DUF997"/>
    <property type="match status" value="1"/>
</dbReference>
<dbReference type="RefSeq" id="WP_259869915.1">
    <property type="nucleotide sequence ID" value="NZ_JAMQJZ010000002.1"/>
</dbReference>
<dbReference type="PANTHER" id="PTHR39174:SF1">
    <property type="entry name" value="INNER MEMBRANE PROTEIN"/>
    <property type="match status" value="1"/>
</dbReference>
<gene>
    <name evidence="2" type="ORF">NC661_03215</name>
</gene>
<keyword evidence="3" id="KW-1185">Reference proteome</keyword>
<dbReference type="PANTHER" id="PTHR39174">
    <property type="entry name" value="INNER MEMBRANE PROTEIN-RELATED"/>
    <property type="match status" value="1"/>
</dbReference>
<comment type="caution">
    <text evidence="2">The sequence shown here is derived from an EMBL/GenBank/DDBJ whole genome shotgun (WGS) entry which is preliminary data.</text>
</comment>
<organism evidence="2 3">
    <name type="scientific">Aquibacillus koreensis</name>
    <dbReference type="NCBI Taxonomy" id="279446"/>
    <lineage>
        <taxon>Bacteria</taxon>
        <taxon>Bacillati</taxon>
        <taxon>Bacillota</taxon>
        <taxon>Bacilli</taxon>
        <taxon>Bacillales</taxon>
        <taxon>Bacillaceae</taxon>
        <taxon>Aquibacillus</taxon>
    </lineage>
</organism>